<organism evidence="24 25">
    <name type="scientific">Paramormyrops kingsleyae</name>
    <dbReference type="NCBI Taxonomy" id="1676925"/>
    <lineage>
        <taxon>Eukaryota</taxon>
        <taxon>Metazoa</taxon>
        <taxon>Chordata</taxon>
        <taxon>Craniata</taxon>
        <taxon>Vertebrata</taxon>
        <taxon>Euteleostomi</taxon>
        <taxon>Actinopterygii</taxon>
        <taxon>Neopterygii</taxon>
        <taxon>Teleostei</taxon>
        <taxon>Osteoglossocephala</taxon>
        <taxon>Osteoglossomorpha</taxon>
        <taxon>Osteoglossiformes</taxon>
        <taxon>Mormyridae</taxon>
        <taxon>Paramormyrops</taxon>
    </lineage>
</organism>
<dbReference type="RefSeq" id="XP_023681856.1">
    <property type="nucleotide sequence ID" value="XM_023826088.2"/>
</dbReference>
<evidence type="ECO:0000256" key="4">
    <source>
        <dbReference type="ARBA" id="ARBA00022461"/>
    </source>
</evidence>
<dbReference type="FunFam" id="2.60.40.10:FF:000375">
    <property type="entry name" value="Sodium channel beta 1 subunit"/>
    <property type="match status" value="1"/>
</dbReference>
<evidence type="ECO:0000256" key="9">
    <source>
        <dbReference type="ARBA" id="ARBA00022989"/>
    </source>
</evidence>
<evidence type="ECO:0000256" key="14">
    <source>
        <dbReference type="ARBA" id="ARBA00023180"/>
    </source>
</evidence>
<dbReference type="GO" id="GO:0005507">
    <property type="term" value="F:copper ion binding"/>
    <property type="evidence" value="ECO:0007669"/>
    <property type="project" value="InterPro"/>
</dbReference>
<dbReference type="Gene3D" id="2.60.40.10">
    <property type="entry name" value="Immunoglobulins"/>
    <property type="match status" value="1"/>
</dbReference>
<keyword evidence="25" id="KW-1185">Reference proteome</keyword>
<reference evidence="24" key="1">
    <citation type="submission" date="2025-08" db="UniProtKB">
        <authorList>
            <consortium name="Ensembl"/>
        </authorList>
    </citation>
    <scope>IDENTIFICATION</scope>
</reference>
<evidence type="ECO:0000313" key="24">
    <source>
        <dbReference type="Ensembl" id="ENSPKIP00000020359.1"/>
    </source>
</evidence>
<evidence type="ECO:0000256" key="8">
    <source>
        <dbReference type="ARBA" id="ARBA00022882"/>
    </source>
</evidence>
<dbReference type="InterPro" id="IPR007110">
    <property type="entry name" value="Ig-like_dom"/>
</dbReference>
<dbReference type="GO" id="GO:0003677">
    <property type="term" value="F:DNA binding"/>
    <property type="evidence" value="ECO:0007669"/>
    <property type="project" value="InterPro"/>
</dbReference>
<keyword evidence="7 21" id="KW-0732">Signal</keyword>
<keyword evidence="16" id="KW-0407">Ion channel</keyword>
<feature type="chain" id="PRO_5017217204" description="Sodium channel regulatory subunit beta-3" evidence="21">
    <location>
        <begin position="24"/>
        <end position="214"/>
    </location>
</feature>
<dbReference type="PROSITE" id="PS50835">
    <property type="entry name" value="IG_LIKE"/>
    <property type="match status" value="1"/>
</dbReference>
<evidence type="ECO:0000256" key="1">
    <source>
        <dbReference type="ARBA" id="ARBA00004251"/>
    </source>
</evidence>
<feature type="domain" description="Copper-fist" evidence="22">
    <location>
        <begin position="34"/>
        <end position="81"/>
    </location>
</feature>
<dbReference type="GO" id="GO:0086091">
    <property type="term" value="P:regulation of heart rate by cardiac conduction"/>
    <property type="evidence" value="ECO:0007669"/>
    <property type="project" value="TreeGrafter"/>
</dbReference>
<dbReference type="RefSeq" id="XP_023681860.1">
    <property type="nucleotide sequence ID" value="XM_023826092.2"/>
</dbReference>
<dbReference type="Ensembl" id="ENSPKIT00000000976.1">
    <property type="protein sequence ID" value="ENSPKIP00000020359.1"/>
    <property type="gene ID" value="ENSPKIG00000005172.1"/>
</dbReference>
<comment type="subcellular location">
    <subcellularLocation>
        <location evidence="1">Cell membrane</location>
        <topology evidence="1">Single-pass type I membrane protein</topology>
    </subcellularLocation>
</comment>
<evidence type="ECO:0000256" key="19">
    <source>
        <dbReference type="ARBA" id="ARBA00049669"/>
    </source>
</evidence>
<evidence type="ECO:0000256" key="6">
    <source>
        <dbReference type="ARBA" id="ARBA00022692"/>
    </source>
</evidence>
<keyword evidence="6 20" id="KW-0812">Transmembrane</keyword>
<feature type="domain" description="Ig-like" evidence="23">
    <location>
        <begin position="23"/>
        <end position="141"/>
    </location>
</feature>
<evidence type="ECO:0000256" key="2">
    <source>
        <dbReference type="ARBA" id="ARBA00010404"/>
    </source>
</evidence>
<evidence type="ECO:0000259" key="22">
    <source>
        <dbReference type="PROSITE" id="PS50073"/>
    </source>
</evidence>
<dbReference type="InterPro" id="IPR013106">
    <property type="entry name" value="Ig_V-set"/>
</dbReference>
<dbReference type="Proteomes" id="UP000261540">
    <property type="component" value="Unplaced"/>
</dbReference>
<reference evidence="24" key="2">
    <citation type="submission" date="2025-09" db="UniProtKB">
        <authorList>
            <consortium name="Ensembl"/>
        </authorList>
    </citation>
    <scope>IDENTIFICATION</scope>
</reference>
<evidence type="ECO:0000256" key="10">
    <source>
        <dbReference type="ARBA" id="ARBA00023053"/>
    </source>
</evidence>
<protein>
    <recommendedName>
        <fullName evidence="18">Sodium channel regulatory subunit beta-3</fullName>
    </recommendedName>
</protein>
<accession>A0A3B3RPD5</accession>
<dbReference type="InterPro" id="IPR003599">
    <property type="entry name" value="Ig_sub"/>
</dbReference>
<keyword evidence="12 20" id="KW-0472">Membrane</keyword>
<evidence type="ECO:0000256" key="11">
    <source>
        <dbReference type="ARBA" id="ARBA00023065"/>
    </source>
</evidence>
<dbReference type="GO" id="GO:0086005">
    <property type="term" value="P:ventricular cardiac muscle cell action potential"/>
    <property type="evidence" value="ECO:0007669"/>
    <property type="project" value="TreeGrafter"/>
</dbReference>
<evidence type="ECO:0000259" key="23">
    <source>
        <dbReference type="PROSITE" id="PS50835"/>
    </source>
</evidence>
<evidence type="ECO:0000256" key="16">
    <source>
        <dbReference type="ARBA" id="ARBA00023303"/>
    </source>
</evidence>
<dbReference type="SUPFAM" id="SSF48726">
    <property type="entry name" value="Immunoglobulin"/>
    <property type="match status" value="1"/>
</dbReference>
<evidence type="ECO:0000256" key="13">
    <source>
        <dbReference type="ARBA" id="ARBA00023157"/>
    </source>
</evidence>
<name>A0A3B3RPD5_9TELE</name>
<keyword evidence="10" id="KW-0915">Sodium</keyword>
<evidence type="ECO:0000313" key="25">
    <source>
        <dbReference type="Proteomes" id="UP000261540"/>
    </source>
</evidence>
<evidence type="ECO:0000256" key="3">
    <source>
        <dbReference type="ARBA" id="ARBA00022448"/>
    </source>
</evidence>
<feature type="signal peptide" evidence="21">
    <location>
        <begin position="1"/>
        <end position="23"/>
    </location>
</feature>
<dbReference type="PANTHER" id="PTHR10546">
    <property type="entry name" value="SODIUM CHANNEL SUBUNIT BETA-1 AND 3"/>
    <property type="match status" value="1"/>
</dbReference>
<dbReference type="GO" id="GO:0044325">
    <property type="term" value="F:transmembrane transporter binding"/>
    <property type="evidence" value="ECO:0007669"/>
    <property type="project" value="TreeGrafter"/>
</dbReference>
<evidence type="ECO:0000256" key="20">
    <source>
        <dbReference type="SAM" id="Phobius"/>
    </source>
</evidence>
<keyword evidence="9 20" id="KW-1133">Transmembrane helix</keyword>
<comment type="similarity">
    <text evidence="2">Belongs to the sodium channel auxiliary subunit SCN3B (TC 8.A.17) family.</text>
</comment>
<dbReference type="RefSeq" id="XP_023681857.1">
    <property type="nucleotide sequence ID" value="XM_023826089.2"/>
</dbReference>
<keyword evidence="5" id="KW-1003">Cell membrane</keyword>
<evidence type="ECO:0000256" key="18">
    <source>
        <dbReference type="ARBA" id="ARBA00044530"/>
    </source>
</evidence>
<keyword evidence="3" id="KW-0813">Transport</keyword>
<dbReference type="STRING" id="1676925.ENSPKIP00000020359"/>
<dbReference type="Pfam" id="PF07686">
    <property type="entry name" value="V-set"/>
    <property type="match status" value="1"/>
</dbReference>
<evidence type="ECO:0000256" key="12">
    <source>
        <dbReference type="ARBA" id="ARBA00023136"/>
    </source>
</evidence>
<dbReference type="InterPro" id="IPR036179">
    <property type="entry name" value="Ig-like_dom_sf"/>
</dbReference>
<dbReference type="GO" id="GO:0019871">
    <property type="term" value="F:sodium channel inhibitor activity"/>
    <property type="evidence" value="ECO:0007669"/>
    <property type="project" value="TreeGrafter"/>
</dbReference>
<dbReference type="RefSeq" id="XP_023681859.1">
    <property type="nucleotide sequence ID" value="XM_023826091.2"/>
</dbReference>
<dbReference type="GeneTree" id="ENSGT00390000018560"/>
<keyword evidence="11" id="KW-0406">Ion transport</keyword>
<evidence type="ECO:0000256" key="5">
    <source>
        <dbReference type="ARBA" id="ARBA00022475"/>
    </source>
</evidence>
<dbReference type="InterPro" id="IPR001083">
    <property type="entry name" value="Cu_fist_DNA-bd_dom"/>
</dbReference>
<feature type="transmembrane region" description="Helical" evidence="20">
    <location>
        <begin position="159"/>
        <end position="180"/>
    </location>
</feature>
<dbReference type="InterPro" id="IPR013783">
    <property type="entry name" value="Ig-like_fold"/>
</dbReference>
<evidence type="ECO:0000256" key="15">
    <source>
        <dbReference type="ARBA" id="ARBA00023201"/>
    </source>
</evidence>
<keyword evidence="13" id="KW-1015">Disulfide bond</keyword>
<comment type="subunit">
    <text evidence="19">A voltage-gated sodium (Nav) channel consists of an ion-conducting pore-forming alpha subunit functional on its own that is regulated by one or more beta subunits. Forms homodimers and homotrimers. SCN3B is non-covalently associated with alpha subunits and induces the formation of alpha subunit oligomers, including trimers. Interacts with SCN5A/Nav1.5; regulatory subunit of SCN5A/Nav1.5. Interacts with SCN7A/Nav2.1; probable regulatory subunit of SCN7A/Nav2.1. Interacts with SCN10A; regulatory subunit of SCN10A/Nav1.8. Interacts with NFASC; probably involved in targeting the sodium channels to the nodes of Ranvier.</text>
</comment>
<proteinExistence type="inferred from homology"/>
<keyword evidence="4" id="KW-0894">Sodium channel</keyword>
<dbReference type="InterPro" id="IPR027098">
    <property type="entry name" value="Na_channel_b1/b3"/>
</dbReference>
<keyword evidence="14" id="KW-0325">Glycoprotein</keyword>
<keyword evidence="8" id="KW-0851">Voltage-gated channel</keyword>
<dbReference type="PANTHER" id="PTHR10546:SF1">
    <property type="entry name" value="SODIUM CHANNEL SUBUNIT BETA-3"/>
    <property type="match status" value="1"/>
</dbReference>
<dbReference type="GO" id="GO:0001518">
    <property type="term" value="C:voltage-gated sodium channel complex"/>
    <property type="evidence" value="ECO:0007669"/>
    <property type="project" value="InterPro"/>
</dbReference>
<dbReference type="SMART" id="SM00406">
    <property type="entry name" value="IGv"/>
    <property type="match status" value="1"/>
</dbReference>
<dbReference type="GeneID" id="111851305"/>
<evidence type="ECO:0000256" key="21">
    <source>
        <dbReference type="SAM" id="SignalP"/>
    </source>
</evidence>
<evidence type="ECO:0000256" key="7">
    <source>
        <dbReference type="ARBA" id="ARBA00022729"/>
    </source>
</evidence>
<keyword evidence="15" id="KW-0739">Sodium transport</keyword>
<dbReference type="GO" id="GO:0003700">
    <property type="term" value="F:DNA-binding transcription factor activity"/>
    <property type="evidence" value="ECO:0007669"/>
    <property type="project" value="InterPro"/>
</dbReference>
<dbReference type="AlphaFoldDB" id="A0A3B3RPD5"/>
<evidence type="ECO:0000256" key="17">
    <source>
        <dbReference type="ARBA" id="ARBA00023319"/>
    </source>
</evidence>
<dbReference type="SMART" id="SM00409">
    <property type="entry name" value="IG"/>
    <property type="match status" value="1"/>
</dbReference>
<keyword evidence="17" id="KW-0393">Immunoglobulin domain</keyword>
<dbReference type="GO" id="GO:0005272">
    <property type="term" value="F:sodium channel activity"/>
    <property type="evidence" value="ECO:0007669"/>
    <property type="project" value="UniProtKB-KW"/>
</dbReference>
<dbReference type="PROSITE" id="PS50073">
    <property type="entry name" value="COPPER_FIST_2"/>
    <property type="match status" value="1"/>
</dbReference>
<sequence length="214" mass="24493">MTETRAVLCALVVLILAVQFCRPVCVEVPSGTEAVVGTSMKLTCISCLRREEVNTATYVSWYYIKPDDEPIQILQYDGRPQELDTPWKGRLAWNGSKDLQDVSISITNVTLNDSGIYKCEVLRQFVFDFYMPSFTKSKTIKLEVREKASQDTTALYSEIMMYVLLVFLTFWLLVEMIYCYRKISKSDEQTQDNATDYLAIPSENRENPGAPVME</sequence>
<dbReference type="RefSeq" id="XP_072557306.1">
    <property type="nucleotide sequence ID" value="XM_072701205.1"/>
</dbReference>
<dbReference type="OrthoDB" id="9440529at2759"/>